<keyword evidence="2" id="KW-1185">Reference proteome</keyword>
<proteinExistence type="predicted"/>
<dbReference type="Proteomes" id="UP000824890">
    <property type="component" value="Unassembled WGS sequence"/>
</dbReference>
<protein>
    <submittedName>
        <fullName evidence="1">Uncharacterized protein</fullName>
    </submittedName>
</protein>
<name>A0ABQ7Z0T7_BRANA</name>
<evidence type="ECO:0000313" key="2">
    <source>
        <dbReference type="Proteomes" id="UP000824890"/>
    </source>
</evidence>
<reference evidence="1 2" key="1">
    <citation type="submission" date="2021-05" db="EMBL/GenBank/DDBJ databases">
        <title>Genome Assembly of Synthetic Allotetraploid Brassica napus Reveals Homoeologous Exchanges between Subgenomes.</title>
        <authorList>
            <person name="Davis J.T."/>
        </authorList>
    </citation>
    <scope>NUCLEOTIDE SEQUENCE [LARGE SCALE GENOMIC DNA]</scope>
    <source>
        <strain evidence="2">cv. Da-Ae</strain>
        <tissue evidence="1">Seedling</tissue>
    </source>
</reference>
<feature type="non-terminal residue" evidence="1">
    <location>
        <position position="1"/>
    </location>
</feature>
<dbReference type="EMBL" id="JAGKQM010000016">
    <property type="protein sequence ID" value="KAH0873800.1"/>
    <property type="molecule type" value="Genomic_DNA"/>
</dbReference>
<organism evidence="1 2">
    <name type="scientific">Brassica napus</name>
    <name type="common">Rape</name>
    <dbReference type="NCBI Taxonomy" id="3708"/>
    <lineage>
        <taxon>Eukaryota</taxon>
        <taxon>Viridiplantae</taxon>
        <taxon>Streptophyta</taxon>
        <taxon>Embryophyta</taxon>
        <taxon>Tracheophyta</taxon>
        <taxon>Spermatophyta</taxon>
        <taxon>Magnoliopsida</taxon>
        <taxon>eudicotyledons</taxon>
        <taxon>Gunneridae</taxon>
        <taxon>Pentapetalae</taxon>
        <taxon>rosids</taxon>
        <taxon>malvids</taxon>
        <taxon>Brassicales</taxon>
        <taxon>Brassicaceae</taxon>
        <taxon>Brassiceae</taxon>
        <taxon>Brassica</taxon>
    </lineage>
</organism>
<gene>
    <name evidence="1" type="ORF">HID58_071162</name>
</gene>
<accession>A0ABQ7Z0T7</accession>
<evidence type="ECO:0000313" key="1">
    <source>
        <dbReference type="EMBL" id="KAH0873800.1"/>
    </source>
</evidence>
<comment type="caution">
    <text evidence="1">The sequence shown here is derived from an EMBL/GenBank/DDBJ whole genome shotgun (WGS) entry which is preliminary data.</text>
</comment>
<sequence length="94" mass="10765">LGETIRMRTFPWSTCSLLTHIAYGDGIWNRWVSSQCYEAEQMHEDMESHICLIFKTNSTADSLHADKFVALGKSRVHLISFFPTKYGLSFGFIS</sequence>